<evidence type="ECO:0000313" key="3">
    <source>
        <dbReference type="EMBL" id="ATE53354.1"/>
    </source>
</evidence>
<evidence type="ECO:0000256" key="1">
    <source>
        <dbReference type="SAM" id="MobiDB-lite"/>
    </source>
</evidence>
<keyword evidence="2" id="KW-1133">Transmembrane helix</keyword>
<keyword evidence="2" id="KW-0472">Membrane</keyword>
<sequence length="395" mass="42068">MDFWGALRVLRRRWYIAVPSAVVAVAIAAAVFLSIPTRYQSSGVMVLTTPAAGGTFSEKVSPQDAVKINPLLAFDGSLATTSQILAQILTDPKTRESLGVTASSEQNFTATGGGQNGPFLFVTGDGNTPETAEAMVSTVLEFASAQLEEQQRQLNAPTSTFITSQVIVTPTKAEAQIGGKVRYAGAALVVMMLLTTAATFGAESVLNHRQRRRDAASAADGDPTEGDDDRDPGRDSEADGAEEPGGAGARHGGGRPEGRRERDDQAQQAQRGQQGQQAQQGLSTRGGRLPKRAERERAQGYDDAAWPQDEPEHAHEDLEDRGLEDRGLEDRGLEDRGPQRPGGIPGPQLAPRPARGPSADATVKVQPTTASERTLRISATHNPVHQGWPGTEENR</sequence>
<feature type="compositionally biased region" description="Basic and acidic residues" evidence="1">
    <location>
        <begin position="254"/>
        <end position="265"/>
    </location>
</feature>
<gene>
    <name evidence="3" type="ORF">CNX65_08690</name>
</gene>
<feature type="region of interest" description="Disordered" evidence="1">
    <location>
        <begin position="207"/>
        <end position="395"/>
    </location>
</feature>
<keyword evidence="4" id="KW-1185">Reference proteome</keyword>
<feature type="compositionally biased region" description="Low complexity" evidence="1">
    <location>
        <begin position="266"/>
        <end position="281"/>
    </location>
</feature>
<feature type="compositionally biased region" description="Polar residues" evidence="1">
    <location>
        <begin position="365"/>
        <end position="383"/>
    </location>
</feature>
<evidence type="ECO:0000313" key="4">
    <source>
        <dbReference type="Proteomes" id="UP000218505"/>
    </source>
</evidence>
<dbReference type="Proteomes" id="UP000218505">
    <property type="component" value="Chromosome"/>
</dbReference>
<name>A0A290Z2Z4_9PSEU</name>
<feature type="transmembrane region" description="Helical" evidence="2">
    <location>
        <begin position="14"/>
        <end position="35"/>
    </location>
</feature>
<proteinExistence type="predicted"/>
<keyword evidence="2" id="KW-0812">Transmembrane</keyword>
<feature type="compositionally biased region" description="Basic and acidic residues" evidence="1">
    <location>
        <begin position="291"/>
        <end position="300"/>
    </location>
</feature>
<dbReference type="AlphaFoldDB" id="A0A290Z2Z4"/>
<reference evidence="3" key="1">
    <citation type="submission" date="2017-09" db="EMBL/GenBank/DDBJ databases">
        <title>Complete Genome Sequence of ansamitocin-producing Bacterium Actinosynnema pretiosum X47.</title>
        <authorList>
            <person name="Cao G."/>
            <person name="Zong G."/>
            <person name="Zhong C."/>
            <person name="Fu J."/>
        </authorList>
    </citation>
    <scope>NUCLEOTIDE SEQUENCE [LARGE SCALE GENOMIC DNA]</scope>
    <source>
        <strain evidence="3">X47</strain>
    </source>
</reference>
<protein>
    <recommendedName>
        <fullName evidence="5">Polysaccharide chain length determinant N-terminal domain-containing protein</fullName>
    </recommendedName>
</protein>
<accession>A0A290Z2Z4</accession>
<evidence type="ECO:0008006" key="5">
    <source>
        <dbReference type="Google" id="ProtNLM"/>
    </source>
</evidence>
<dbReference type="KEGG" id="apre:CNX65_08690"/>
<feature type="compositionally biased region" description="Basic and acidic residues" evidence="1">
    <location>
        <begin position="310"/>
        <end position="338"/>
    </location>
</feature>
<dbReference type="EMBL" id="CP023445">
    <property type="protein sequence ID" value="ATE53354.1"/>
    <property type="molecule type" value="Genomic_DNA"/>
</dbReference>
<dbReference type="RefSeq" id="WP_096492302.1">
    <property type="nucleotide sequence ID" value="NZ_CP023445.1"/>
</dbReference>
<organism evidence="3 4">
    <name type="scientific">Actinosynnema pretiosum</name>
    <dbReference type="NCBI Taxonomy" id="42197"/>
    <lineage>
        <taxon>Bacteria</taxon>
        <taxon>Bacillati</taxon>
        <taxon>Actinomycetota</taxon>
        <taxon>Actinomycetes</taxon>
        <taxon>Pseudonocardiales</taxon>
        <taxon>Pseudonocardiaceae</taxon>
        <taxon>Actinosynnema</taxon>
    </lineage>
</organism>
<evidence type="ECO:0000256" key="2">
    <source>
        <dbReference type="SAM" id="Phobius"/>
    </source>
</evidence>